<reference evidence="7 8" key="1">
    <citation type="submission" date="2024-10" db="EMBL/GenBank/DDBJ databases">
        <title>The Natural Products Discovery Center: Release of the First 8490 Sequenced Strains for Exploring Actinobacteria Biosynthetic Diversity.</title>
        <authorList>
            <person name="Kalkreuter E."/>
            <person name="Kautsar S.A."/>
            <person name="Yang D."/>
            <person name="Bader C.D."/>
            <person name="Teijaro C.N."/>
            <person name="Fluegel L."/>
            <person name="Davis C.M."/>
            <person name="Simpson J.R."/>
            <person name="Lauterbach L."/>
            <person name="Steele A.D."/>
            <person name="Gui C."/>
            <person name="Meng S."/>
            <person name="Li G."/>
            <person name="Viehrig K."/>
            <person name="Ye F."/>
            <person name="Su P."/>
            <person name="Kiefer A.F."/>
            <person name="Nichols A."/>
            <person name="Cepeda A.J."/>
            <person name="Yan W."/>
            <person name="Fan B."/>
            <person name="Jiang Y."/>
            <person name="Adhikari A."/>
            <person name="Zheng C.-J."/>
            <person name="Schuster L."/>
            <person name="Cowan T.M."/>
            <person name="Smanski M.J."/>
            <person name="Chevrette M.G."/>
            <person name="De Carvalho L.P.S."/>
            <person name="Shen B."/>
        </authorList>
    </citation>
    <scope>NUCLEOTIDE SEQUENCE [LARGE SCALE GENOMIC DNA]</scope>
    <source>
        <strain evidence="7 8">NPDC004045</strain>
    </source>
</reference>
<dbReference type="Gene3D" id="1.10.1660.10">
    <property type="match status" value="1"/>
</dbReference>
<dbReference type="RefSeq" id="WP_387700376.1">
    <property type="nucleotide sequence ID" value="NZ_JBIAMX010000006.1"/>
</dbReference>
<evidence type="ECO:0000256" key="2">
    <source>
        <dbReference type="ARBA" id="ARBA00023015"/>
    </source>
</evidence>
<evidence type="ECO:0000256" key="4">
    <source>
        <dbReference type="ARBA" id="ARBA00023163"/>
    </source>
</evidence>
<sequence length="158" mass="17089">MPEDALPIGAVAERFGLATHVLRHWESEGLLAPDRDAAGRRRYRAADLDAVAMIVLGKEAGLSLDDIALMFAAAPTRRARHDILEAHRARLADRLARTQLALDAVTHALHCDAEDFRACPHFRERLRETASGRTPPAGAPTSPFSGRSPGVATRTGPD</sequence>
<dbReference type="SMART" id="SM00422">
    <property type="entry name" value="HTH_MERR"/>
    <property type="match status" value="1"/>
</dbReference>
<feature type="region of interest" description="Disordered" evidence="5">
    <location>
        <begin position="127"/>
        <end position="158"/>
    </location>
</feature>
<accession>A0ABW6PN11</accession>
<keyword evidence="8" id="KW-1185">Reference proteome</keyword>
<evidence type="ECO:0000256" key="3">
    <source>
        <dbReference type="ARBA" id="ARBA00023125"/>
    </source>
</evidence>
<dbReference type="PANTHER" id="PTHR30204">
    <property type="entry name" value="REDOX-CYCLING DRUG-SENSING TRANSCRIPTIONAL ACTIVATOR SOXR"/>
    <property type="match status" value="1"/>
</dbReference>
<dbReference type="Pfam" id="PF13411">
    <property type="entry name" value="MerR_1"/>
    <property type="match status" value="1"/>
</dbReference>
<dbReference type="InterPro" id="IPR000551">
    <property type="entry name" value="MerR-type_HTH_dom"/>
</dbReference>
<dbReference type="PROSITE" id="PS50937">
    <property type="entry name" value="HTH_MERR_2"/>
    <property type="match status" value="1"/>
</dbReference>
<dbReference type="PRINTS" id="PR00040">
    <property type="entry name" value="HTHMERR"/>
</dbReference>
<comment type="caution">
    <text evidence="7">The sequence shown here is derived from an EMBL/GenBank/DDBJ whole genome shotgun (WGS) entry which is preliminary data.</text>
</comment>
<keyword evidence="4" id="KW-0804">Transcription</keyword>
<dbReference type="PANTHER" id="PTHR30204:SF69">
    <property type="entry name" value="MERR-FAMILY TRANSCRIPTIONAL REGULATOR"/>
    <property type="match status" value="1"/>
</dbReference>
<dbReference type="EMBL" id="JBIAMX010000006">
    <property type="protein sequence ID" value="MFF0543752.1"/>
    <property type="molecule type" value="Genomic_DNA"/>
</dbReference>
<keyword evidence="3" id="KW-0238">DNA-binding</keyword>
<evidence type="ECO:0000313" key="7">
    <source>
        <dbReference type="EMBL" id="MFF0543752.1"/>
    </source>
</evidence>
<feature type="domain" description="HTH merR-type" evidence="6">
    <location>
        <begin position="5"/>
        <end position="73"/>
    </location>
</feature>
<keyword evidence="1" id="KW-0678">Repressor</keyword>
<name>A0ABW6PN11_9NOCA</name>
<organism evidence="7 8">
    <name type="scientific">Nocardia thailandica</name>
    <dbReference type="NCBI Taxonomy" id="257275"/>
    <lineage>
        <taxon>Bacteria</taxon>
        <taxon>Bacillati</taxon>
        <taxon>Actinomycetota</taxon>
        <taxon>Actinomycetes</taxon>
        <taxon>Mycobacteriales</taxon>
        <taxon>Nocardiaceae</taxon>
        <taxon>Nocardia</taxon>
    </lineage>
</organism>
<dbReference type="InterPro" id="IPR047057">
    <property type="entry name" value="MerR_fam"/>
</dbReference>
<protein>
    <submittedName>
        <fullName evidence="7">MerR family transcriptional regulator</fullName>
    </submittedName>
</protein>
<dbReference type="SUPFAM" id="SSF46955">
    <property type="entry name" value="Putative DNA-binding domain"/>
    <property type="match status" value="1"/>
</dbReference>
<evidence type="ECO:0000313" key="8">
    <source>
        <dbReference type="Proteomes" id="UP001601444"/>
    </source>
</evidence>
<evidence type="ECO:0000256" key="5">
    <source>
        <dbReference type="SAM" id="MobiDB-lite"/>
    </source>
</evidence>
<evidence type="ECO:0000256" key="1">
    <source>
        <dbReference type="ARBA" id="ARBA00022491"/>
    </source>
</evidence>
<keyword evidence="2" id="KW-0805">Transcription regulation</keyword>
<dbReference type="Proteomes" id="UP001601444">
    <property type="component" value="Unassembled WGS sequence"/>
</dbReference>
<proteinExistence type="predicted"/>
<dbReference type="InterPro" id="IPR009061">
    <property type="entry name" value="DNA-bd_dom_put_sf"/>
</dbReference>
<evidence type="ECO:0000259" key="6">
    <source>
        <dbReference type="PROSITE" id="PS50937"/>
    </source>
</evidence>
<gene>
    <name evidence="7" type="ORF">ACFYTF_13050</name>
</gene>